<dbReference type="Gene3D" id="1.25.40.390">
    <property type="match status" value="1"/>
</dbReference>
<dbReference type="AlphaFoldDB" id="A0A3P1BSZ3"/>
<dbReference type="Pfam" id="PF14322">
    <property type="entry name" value="SusD-like_3"/>
    <property type="match status" value="1"/>
</dbReference>
<dbReference type="GO" id="GO:0009279">
    <property type="term" value="C:cell outer membrane"/>
    <property type="evidence" value="ECO:0007669"/>
    <property type="project" value="UniProtKB-SubCell"/>
</dbReference>
<evidence type="ECO:0000259" key="7">
    <source>
        <dbReference type="Pfam" id="PF14322"/>
    </source>
</evidence>
<evidence type="ECO:0000256" key="2">
    <source>
        <dbReference type="ARBA" id="ARBA00006275"/>
    </source>
</evidence>
<dbReference type="SUPFAM" id="SSF48452">
    <property type="entry name" value="TPR-like"/>
    <property type="match status" value="1"/>
</dbReference>
<keyword evidence="4" id="KW-0472">Membrane</keyword>
<reference evidence="8 9" key="1">
    <citation type="submission" date="2018-11" db="EMBL/GenBank/DDBJ databases">
        <authorList>
            <person name="Zhou Z."/>
            <person name="Wang G."/>
        </authorList>
    </citation>
    <scope>NUCLEOTIDE SEQUENCE [LARGE SCALE GENOMIC DNA]</scope>
    <source>
        <strain evidence="8 9">KCTC52004</strain>
    </source>
</reference>
<feature type="domain" description="RagB/SusD" evidence="6">
    <location>
        <begin position="342"/>
        <end position="500"/>
    </location>
</feature>
<keyword evidence="3" id="KW-0732">Signal</keyword>
<dbReference type="Proteomes" id="UP000271925">
    <property type="component" value="Unassembled WGS sequence"/>
</dbReference>
<name>A0A3P1BSZ3_9BACT</name>
<evidence type="ECO:0000256" key="4">
    <source>
        <dbReference type="ARBA" id="ARBA00023136"/>
    </source>
</evidence>
<comment type="subcellular location">
    <subcellularLocation>
        <location evidence="1">Cell outer membrane</location>
    </subcellularLocation>
</comment>
<dbReference type="EMBL" id="RQJO01000008">
    <property type="protein sequence ID" value="RRB03976.1"/>
    <property type="molecule type" value="Genomic_DNA"/>
</dbReference>
<dbReference type="InterPro" id="IPR012944">
    <property type="entry name" value="SusD_RagB_dom"/>
</dbReference>
<comment type="similarity">
    <text evidence="2">Belongs to the SusD family.</text>
</comment>
<evidence type="ECO:0000256" key="3">
    <source>
        <dbReference type="ARBA" id="ARBA00022729"/>
    </source>
</evidence>
<dbReference type="Pfam" id="PF07980">
    <property type="entry name" value="SusD_RagB"/>
    <property type="match status" value="1"/>
</dbReference>
<evidence type="ECO:0000256" key="5">
    <source>
        <dbReference type="ARBA" id="ARBA00023237"/>
    </source>
</evidence>
<feature type="domain" description="SusD-like N-terminal" evidence="7">
    <location>
        <begin position="97"/>
        <end position="220"/>
    </location>
</feature>
<dbReference type="InterPro" id="IPR011990">
    <property type="entry name" value="TPR-like_helical_dom_sf"/>
</dbReference>
<dbReference type="CDD" id="cd08977">
    <property type="entry name" value="SusD"/>
    <property type="match status" value="1"/>
</dbReference>
<sequence length="500" mass="55533">MKKYSIIVVLTVVFTTLFYASCSEKNLDLQPLSPTEASYFTEEADFNKTVLGVYAKLTDYYWFNANSPIHGFWQLPGDDITSTGTYAFELFGTLQPSTSQNQAFYRIAYQLISRANTALQKLDAESGVIKTANLKNWLRGETLFLRGYTNFLLWNYYGTSPLITERIQTPDKITPPSSKDTELLDQAIKDLTDAAALLPVTWDAANRGRVTSNSANGMLGKALVFRGSAKKAAADFTAAIAAFNKITGVSLVPNFNDNFDVKTENNAESLFEFQASQPDFDNVWLANDFQRNGVGSTSAFWGWYENSSQLGGQAPFIATQKLVAAFDAGDPRITSTLDPKTLSFYKYWHTGDQKSQSGVASVNNPRILRYADVLLLKAEAILESGGSTAEAIGLINQVRTRAREMVKGGTAPANFATTEADKAKLFEWIMGERLRELAGEEGGRWLDLRRWHLAGKINLATWNWSSARNDVAFSVQKNLYYPIPDIETNLNPNVKQNPGY</sequence>
<evidence type="ECO:0000313" key="9">
    <source>
        <dbReference type="Proteomes" id="UP000271925"/>
    </source>
</evidence>
<keyword evidence="5" id="KW-0998">Cell outer membrane</keyword>
<protein>
    <submittedName>
        <fullName evidence="8">RagB/SusD family nutrient uptake outer membrane protein</fullName>
    </submittedName>
</protein>
<dbReference type="OrthoDB" id="9792139at2"/>
<comment type="caution">
    <text evidence="8">The sequence shown here is derived from an EMBL/GenBank/DDBJ whole genome shotgun (WGS) entry which is preliminary data.</text>
</comment>
<dbReference type="RefSeq" id="WP_124874241.1">
    <property type="nucleotide sequence ID" value="NZ_RQJO01000008.1"/>
</dbReference>
<keyword evidence="9" id="KW-1185">Reference proteome</keyword>
<dbReference type="InterPro" id="IPR033985">
    <property type="entry name" value="SusD-like_N"/>
</dbReference>
<gene>
    <name evidence="8" type="ORF">EHT25_10615</name>
</gene>
<evidence type="ECO:0000256" key="1">
    <source>
        <dbReference type="ARBA" id="ARBA00004442"/>
    </source>
</evidence>
<proteinExistence type="inferred from homology"/>
<evidence type="ECO:0000313" key="8">
    <source>
        <dbReference type="EMBL" id="RRB03976.1"/>
    </source>
</evidence>
<accession>A0A3P1BSZ3</accession>
<evidence type="ECO:0000259" key="6">
    <source>
        <dbReference type="Pfam" id="PF07980"/>
    </source>
</evidence>
<organism evidence="8 9">
    <name type="scientific">Larkinella rosea</name>
    <dbReference type="NCBI Taxonomy" id="2025312"/>
    <lineage>
        <taxon>Bacteria</taxon>
        <taxon>Pseudomonadati</taxon>
        <taxon>Bacteroidota</taxon>
        <taxon>Cytophagia</taxon>
        <taxon>Cytophagales</taxon>
        <taxon>Spirosomataceae</taxon>
        <taxon>Larkinella</taxon>
    </lineage>
</organism>